<sequence>MRAILLAAGHGTRLRPITDTIPKCLVPING</sequence>
<dbReference type="AlphaFoldDB" id="A0A381YK62"/>
<dbReference type="Gene3D" id="3.90.550.10">
    <property type="entry name" value="Spore Coat Polysaccharide Biosynthesis Protein SpsA, Chain A"/>
    <property type="match status" value="1"/>
</dbReference>
<dbReference type="Pfam" id="PF00483">
    <property type="entry name" value="NTP_transferase"/>
    <property type="match status" value="1"/>
</dbReference>
<accession>A0A381YK62</accession>
<reference evidence="2" key="1">
    <citation type="submission" date="2018-05" db="EMBL/GenBank/DDBJ databases">
        <authorList>
            <person name="Lanie J.A."/>
            <person name="Ng W.-L."/>
            <person name="Kazmierczak K.M."/>
            <person name="Andrzejewski T.M."/>
            <person name="Davidsen T.M."/>
            <person name="Wayne K.J."/>
            <person name="Tettelin H."/>
            <person name="Glass J.I."/>
            <person name="Rusch D."/>
            <person name="Podicherti R."/>
            <person name="Tsui H.-C.T."/>
            <person name="Winkler M.E."/>
        </authorList>
    </citation>
    <scope>NUCLEOTIDE SEQUENCE</scope>
</reference>
<gene>
    <name evidence="2" type="ORF">METZ01_LOCUS130288</name>
</gene>
<dbReference type="InterPro" id="IPR005835">
    <property type="entry name" value="NTP_transferase_dom"/>
</dbReference>
<dbReference type="SUPFAM" id="SSF53448">
    <property type="entry name" value="Nucleotide-diphospho-sugar transferases"/>
    <property type="match status" value="1"/>
</dbReference>
<feature type="domain" description="Nucleotidyl transferase" evidence="1">
    <location>
        <begin position="3"/>
        <end position="28"/>
    </location>
</feature>
<evidence type="ECO:0000259" key="1">
    <source>
        <dbReference type="Pfam" id="PF00483"/>
    </source>
</evidence>
<dbReference type="EMBL" id="UINC01018434">
    <property type="protein sequence ID" value="SVA77434.1"/>
    <property type="molecule type" value="Genomic_DNA"/>
</dbReference>
<name>A0A381YK62_9ZZZZ</name>
<protein>
    <recommendedName>
        <fullName evidence="1">Nucleotidyl transferase domain-containing protein</fullName>
    </recommendedName>
</protein>
<proteinExistence type="predicted"/>
<organism evidence="2">
    <name type="scientific">marine metagenome</name>
    <dbReference type="NCBI Taxonomy" id="408172"/>
    <lineage>
        <taxon>unclassified sequences</taxon>
        <taxon>metagenomes</taxon>
        <taxon>ecological metagenomes</taxon>
    </lineage>
</organism>
<feature type="non-terminal residue" evidence="2">
    <location>
        <position position="30"/>
    </location>
</feature>
<dbReference type="InterPro" id="IPR029044">
    <property type="entry name" value="Nucleotide-diphossugar_trans"/>
</dbReference>
<evidence type="ECO:0000313" key="2">
    <source>
        <dbReference type="EMBL" id="SVA77434.1"/>
    </source>
</evidence>